<evidence type="ECO:0000313" key="2">
    <source>
        <dbReference type="EMBL" id="MBB4892987.1"/>
    </source>
</evidence>
<dbReference type="Proteomes" id="UP000556084">
    <property type="component" value="Unassembled WGS sequence"/>
</dbReference>
<evidence type="ECO:0000256" key="1">
    <source>
        <dbReference type="SAM" id="MobiDB-lite"/>
    </source>
</evidence>
<proteinExistence type="predicted"/>
<evidence type="ECO:0000313" key="3">
    <source>
        <dbReference type="Proteomes" id="UP000556084"/>
    </source>
</evidence>
<protein>
    <submittedName>
        <fullName evidence="2">Uncharacterized protein</fullName>
    </submittedName>
</protein>
<dbReference type="RefSeq" id="WP_184348451.1">
    <property type="nucleotide sequence ID" value="NZ_JACHJH010000002.1"/>
</dbReference>
<dbReference type="EMBL" id="JACHJH010000002">
    <property type="protein sequence ID" value="MBB4892987.1"/>
    <property type="molecule type" value="Genomic_DNA"/>
</dbReference>
<comment type="caution">
    <text evidence="2">The sequence shown here is derived from an EMBL/GenBank/DDBJ whole genome shotgun (WGS) entry which is preliminary data.</text>
</comment>
<feature type="region of interest" description="Disordered" evidence="1">
    <location>
        <begin position="86"/>
        <end position="106"/>
    </location>
</feature>
<sequence>MREREVGHEEFLAPGRGPSRARVVHEALRQLSDGAGGPVLKEMAREVLSGRIGLKDAMRMRAYADELGERVETAFAEWERIPAPERERQVAQARRFLDTDDGRHTR</sequence>
<name>A0A7W7LNC9_9ACTN</name>
<gene>
    <name evidence="2" type="ORF">FHS39_001998</name>
</gene>
<organism evidence="2 3">
    <name type="scientific">Streptomyces olivoverticillatus</name>
    <dbReference type="NCBI Taxonomy" id="66427"/>
    <lineage>
        <taxon>Bacteria</taxon>
        <taxon>Bacillati</taxon>
        <taxon>Actinomycetota</taxon>
        <taxon>Actinomycetes</taxon>
        <taxon>Kitasatosporales</taxon>
        <taxon>Streptomycetaceae</taxon>
        <taxon>Streptomyces</taxon>
    </lineage>
</organism>
<dbReference type="AlphaFoldDB" id="A0A7W7LNC9"/>
<reference evidence="2 3" key="1">
    <citation type="submission" date="2020-08" db="EMBL/GenBank/DDBJ databases">
        <title>Genomic Encyclopedia of Type Strains, Phase III (KMG-III): the genomes of soil and plant-associated and newly described type strains.</title>
        <authorList>
            <person name="Whitman W."/>
        </authorList>
    </citation>
    <scope>NUCLEOTIDE SEQUENCE [LARGE SCALE GENOMIC DNA]</scope>
    <source>
        <strain evidence="2 3">CECT 3266</strain>
    </source>
</reference>
<keyword evidence="3" id="KW-1185">Reference proteome</keyword>
<accession>A0A7W7LNC9</accession>